<name>A0ABT8BVK7_9VIBR</name>
<gene>
    <name evidence="2" type="ORF">QWZ16_11980</name>
</gene>
<accession>A0ABT8BVK7</accession>
<feature type="compositionally biased region" description="Basic and acidic residues" evidence="1">
    <location>
        <begin position="29"/>
        <end position="43"/>
    </location>
</feature>
<evidence type="ECO:0008006" key="4">
    <source>
        <dbReference type="Google" id="ProtNLM"/>
    </source>
</evidence>
<proteinExistence type="predicted"/>
<feature type="region of interest" description="Disordered" evidence="1">
    <location>
        <begin position="29"/>
        <end position="49"/>
    </location>
</feature>
<dbReference type="Proteomes" id="UP001238540">
    <property type="component" value="Unassembled WGS sequence"/>
</dbReference>
<dbReference type="EMBL" id="JAUFQC010000001">
    <property type="protein sequence ID" value="MDN3610424.1"/>
    <property type="molecule type" value="Genomic_DNA"/>
</dbReference>
<dbReference type="RefSeq" id="WP_290312028.1">
    <property type="nucleotide sequence ID" value="NZ_JAUFQC010000001.1"/>
</dbReference>
<comment type="caution">
    <text evidence="2">The sequence shown here is derived from an EMBL/GenBank/DDBJ whole genome shotgun (WGS) entry which is preliminary data.</text>
</comment>
<evidence type="ECO:0000313" key="2">
    <source>
        <dbReference type="EMBL" id="MDN3610424.1"/>
    </source>
</evidence>
<protein>
    <recommendedName>
        <fullName evidence="4">DUF3265 domain-containing protein</fullName>
    </recommendedName>
</protein>
<evidence type="ECO:0000313" key="3">
    <source>
        <dbReference type="Proteomes" id="UP001238540"/>
    </source>
</evidence>
<evidence type="ECO:0000256" key="1">
    <source>
        <dbReference type="SAM" id="MobiDB-lite"/>
    </source>
</evidence>
<sequence>MSISFRQSMQQPCHTFCIGYSLHRRPSREKSALGRGISDRECTSRWGTN</sequence>
<keyword evidence="3" id="KW-1185">Reference proteome</keyword>
<organism evidence="2 3">
    <name type="scientific">Vibrio ostreicida</name>
    <dbReference type="NCBI Taxonomy" id="526588"/>
    <lineage>
        <taxon>Bacteria</taxon>
        <taxon>Pseudomonadati</taxon>
        <taxon>Pseudomonadota</taxon>
        <taxon>Gammaproteobacteria</taxon>
        <taxon>Vibrionales</taxon>
        <taxon>Vibrionaceae</taxon>
        <taxon>Vibrio</taxon>
    </lineage>
</organism>
<reference evidence="3" key="1">
    <citation type="journal article" date="2019" name="Int. J. Syst. Evol. Microbiol.">
        <title>The Global Catalogue of Microorganisms (GCM) 10K type strain sequencing project: providing services to taxonomists for standard genome sequencing and annotation.</title>
        <authorList>
            <consortium name="The Broad Institute Genomics Platform"/>
            <consortium name="The Broad Institute Genome Sequencing Center for Infectious Disease"/>
            <person name="Wu L."/>
            <person name="Ma J."/>
        </authorList>
    </citation>
    <scope>NUCLEOTIDE SEQUENCE [LARGE SCALE GENOMIC DNA]</scope>
    <source>
        <strain evidence="3">CECT 7398</strain>
    </source>
</reference>